<feature type="binding site" evidence="2">
    <location>
        <position position="425"/>
    </location>
    <ligand>
        <name>Zn(2+)</name>
        <dbReference type="ChEBI" id="CHEBI:29105"/>
        <note>catalytic</note>
    </ligand>
</feature>
<comment type="cofactor">
    <cofactor evidence="2">
        <name>Zn(2+)</name>
        <dbReference type="ChEBI" id="CHEBI:29105"/>
    </cofactor>
    <text evidence="2">Binds 1 zinc ion per subunit.</text>
</comment>
<gene>
    <name evidence="5" type="ORF">DN757_28530</name>
</gene>
<evidence type="ECO:0000259" key="4">
    <source>
        <dbReference type="Pfam" id="PF01433"/>
    </source>
</evidence>
<sequence>MIPRRAKSLLTVSLAFCLLAGGLWITFGYDRTTSSESPVLAPESGKPQAKAAAPVPPESVQSPTAEVYSNRVVEYHMDVKLTDGNLLQGAQTITWTHPGKKTVNELYFHMYPNAFSSADSTFMKESGGKLRGDVMPANGYGSMKIVDMQTEDGLSLLHRMQYVQPDDGNIKDKTLIKVRLPKPVKGGESITIRTKFEVTLPKIFARMGKTDDFVMAGQWFPKLSAYEPAGRRGRTTEGWNLHQYHGNSEFYADFGIYSVRIRVPETYKVASTGFPTQQAILKNGEKIYQFYADDVHDFAWAASPDFVYAEEPFSAPNVPGVRIKLYLDPAHQDLKERYLFAAKAALSNYSKWFGPYPYATLSIVVPPKAANGAGGMEYPTLITAFGADDSTPGYDLERTVVHEIGHQYFYGMVASNEFEEAWLDEGFTSYAEDKLMEQEYGLIPNLPVQSGLITSPAPLTQPSWQFDSQNQYASNVYTRGKLVLLGIEQQVGAKKMERILSTYVKKYRFKHPSTADFQKVVEQVTANSWADYFDQYIYNNGMADFAVERIQVAPLQKDGKTLYESVITIAKKGSDYPDIPIRIAFEDGHTLAKQWDGKEERITYKLTYTSPVSWAMTDPLYDIVLENRHMNNFLRAGLDEQTKSRWSMSAAKFIEVIFGGLSW</sequence>
<evidence type="ECO:0000256" key="2">
    <source>
        <dbReference type="PIRSR" id="PIRSR634015-3"/>
    </source>
</evidence>
<dbReference type="PANTHER" id="PTHR45726">
    <property type="entry name" value="LEUKOTRIENE A-4 HYDROLASE"/>
    <property type="match status" value="1"/>
</dbReference>
<keyword evidence="2" id="KW-0862">Zinc</keyword>
<proteinExistence type="predicted"/>
<dbReference type="RefSeq" id="WP_111273543.1">
    <property type="nucleotide sequence ID" value="NZ_QKWW01000119.1"/>
</dbReference>
<dbReference type="EMBL" id="QKWW01000119">
    <property type="protein sequence ID" value="PZT52237.1"/>
    <property type="molecule type" value="Genomic_DNA"/>
</dbReference>
<dbReference type="Proteomes" id="UP000249204">
    <property type="component" value="Unassembled WGS sequence"/>
</dbReference>
<dbReference type="InterPro" id="IPR034015">
    <property type="entry name" value="M1_LTA4H"/>
</dbReference>
<protein>
    <submittedName>
        <fullName evidence="5">M1 family peptidase</fullName>
    </submittedName>
</protein>
<dbReference type="PANTHER" id="PTHR45726:SF3">
    <property type="entry name" value="LEUKOTRIENE A-4 HYDROLASE"/>
    <property type="match status" value="1"/>
</dbReference>
<feature type="region of interest" description="Disordered" evidence="3">
    <location>
        <begin position="36"/>
        <end position="63"/>
    </location>
</feature>
<feature type="active site" description="Proton donor" evidence="1">
    <location>
        <position position="477"/>
    </location>
</feature>
<dbReference type="GO" id="GO:0008270">
    <property type="term" value="F:zinc ion binding"/>
    <property type="evidence" value="ECO:0007669"/>
    <property type="project" value="InterPro"/>
</dbReference>
<organism evidence="5 6">
    <name type="scientific">Paenibacillus silvae</name>
    <dbReference type="NCBI Taxonomy" id="1325358"/>
    <lineage>
        <taxon>Bacteria</taxon>
        <taxon>Bacillati</taxon>
        <taxon>Bacillota</taxon>
        <taxon>Bacilli</taxon>
        <taxon>Bacillales</taxon>
        <taxon>Paenibacillaceae</taxon>
        <taxon>Paenibacillus</taxon>
    </lineage>
</organism>
<evidence type="ECO:0000256" key="3">
    <source>
        <dbReference type="SAM" id="MobiDB-lite"/>
    </source>
</evidence>
<evidence type="ECO:0000256" key="1">
    <source>
        <dbReference type="PIRSR" id="PIRSR634015-1"/>
    </source>
</evidence>
<dbReference type="CDD" id="cd09604">
    <property type="entry name" value="M1_APN_like"/>
    <property type="match status" value="1"/>
</dbReference>
<feature type="binding site" evidence="2">
    <location>
        <position position="402"/>
    </location>
    <ligand>
        <name>Zn(2+)</name>
        <dbReference type="ChEBI" id="CHEBI:29105"/>
        <note>catalytic</note>
    </ligand>
</feature>
<dbReference type="Pfam" id="PF01433">
    <property type="entry name" value="Peptidase_M1"/>
    <property type="match status" value="1"/>
</dbReference>
<dbReference type="Gene3D" id="1.10.390.10">
    <property type="entry name" value="Neutral Protease Domain 2"/>
    <property type="match status" value="1"/>
</dbReference>
<dbReference type="InterPro" id="IPR027268">
    <property type="entry name" value="Peptidase_M4/M1_CTD_sf"/>
</dbReference>
<feature type="active site" description="Proton acceptor" evidence="1">
    <location>
        <position position="403"/>
    </location>
</feature>
<dbReference type="GO" id="GO:0008237">
    <property type="term" value="F:metallopeptidase activity"/>
    <property type="evidence" value="ECO:0007669"/>
    <property type="project" value="InterPro"/>
</dbReference>
<evidence type="ECO:0000313" key="6">
    <source>
        <dbReference type="Proteomes" id="UP000249204"/>
    </source>
</evidence>
<feature type="domain" description="Peptidase M1 membrane alanine aminopeptidase" evidence="4">
    <location>
        <begin position="345"/>
        <end position="534"/>
    </location>
</feature>
<keyword evidence="2" id="KW-0479">Metal-binding</keyword>
<dbReference type="SUPFAM" id="SSF55486">
    <property type="entry name" value="Metalloproteases ('zincins'), catalytic domain"/>
    <property type="match status" value="1"/>
</dbReference>
<accession>A0A2W6N8G7</accession>
<comment type="caution">
    <text evidence="5">The sequence shown here is derived from an EMBL/GenBank/DDBJ whole genome shotgun (WGS) entry which is preliminary data.</text>
</comment>
<feature type="binding site" evidence="2">
    <location>
        <position position="406"/>
    </location>
    <ligand>
        <name>Zn(2+)</name>
        <dbReference type="ChEBI" id="CHEBI:29105"/>
        <note>catalytic</note>
    </ligand>
</feature>
<dbReference type="AlphaFoldDB" id="A0A2W6N8G7"/>
<name>A0A2W6N8G7_9BACL</name>
<evidence type="ECO:0000313" key="5">
    <source>
        <dbReference type="EMBL" id="PZT52237.1"/>
    </source>
</evidence>
<reference evidence="5 6" key="1">
    <citation type="submission" date="2018-06" db="EMBL/GenBank/DDBJ databases">
        <title>Isolation of heavy metals resistant Paenibacillus silvae NC2 from Gold-Copper mine in ZiJin, China.</title>
        <authorList>
            <person name="Xu J."/>
            <person name="Mazhar H.S."/>
            <person name="Rensing C."/>
        </authorList>
    </citation>
    <scope>NUCLEOTIDE SEQUENCE [LARGE SCALE GENOMIC DNA]</scope>
    <source>
        <strain evidence="5 6">NC2</strain>
    </source>
</reference>
<dbReference type="InterPro" id="IPR014782">
    <property type="entry name" value="Peptidase_M1_dom"/>
</dbReference>